<comment type="caution">
    <text evidence="14">The sequence shown here is derived from an EMBL/GenBank/DDBJ whole genome shotgun (WGS) entry which is preliminary data.</text>
</comment>
<dbReference type="OrthoDB" id="17010at2759"/>
<dbReference type="GO" id="GO:0048038">
    <property type="term" value="F:quinone binding"/>
    <property type="evidence" value="ECO:0007669"/>
    <property type="project" value="UniProtKB-KW"/>
</dbReference>
<evidence type="ECO:0000256" key="4">
    <source>
        <dbReference type="ARBA" id="ARBA00022692"/>
    </source>
</evidence>
<evidence type="ECO:0000256" key="11">
    <source>
        <dbReference type="ARBA" id="ARBA00023284"/>
    </source>
</evidence>
<dbReference type="Proteomes" id="UP000327044">
    <property type="component" value="Unassembled WGS sequence"/>
</dbReference>
<comment type="similarity">
    <text evidence="2">Belongs to the VKOR family.</text>
</comment>
<dbReference type="InParanoid" id="A0A5N4A894"/>
<keyword evidence="9 12" id="KW-0472">Membrane</keyword>
<dbReference type="CDD" id="cd12917">
    <property type="entry name" value="VKOR_euk"/>
    <property type="match status" value="1"/>
</dbReference>
<gene>
    <name evidence="14" type="ORF">PPYR_13163</name>
</gene>
<keyword evidence="6" id="KW-0256">Endoplasmic reticulum</keyword>
<keyword evidence="7 12" id="KW-1133">Transmembrane helix</keyword>
<evidence type="ECO:0000256" key="6">
    <source>
        <dbReference type="ARBA" id="ARBA00022824"/>
    </source>
</evidence>
<keyword evidence="10" id="KW-1015">Disulfide bond</keyword>
<feature type="transmembrane region" description="Helical" evidence="12">
    <location>
        <begin position="7"/>
        <end position="25"/>
    </location>
</feature>
<protein>
    <recommendedName>
        <fullName evidence="3">vitamin-K-epoxide reductase (warfarin-sensitive)</fullName>
        <ecNumber evidence="3">1.17.4.4</ecNumber>
    </recommendedName>
</protein>
<dbReference type="EMBL" id="VVIM01000009">
    <property type="protein sequence ID" value="KAB0793543.1"/>
    <property type="molecule type" value="Genomic_DNA"/>
</dbReference>
<dbReference type="GO" id="GO:0047057">
    <property type="term" value="F:vitamin-K-epoxide reductase (warfarin-sensitive) activity"/>
    <property type="evidence" value="ECO:0007669"/>
    <property type="project" value="UniProtKB-EC"/>
</dbReference>
<evidence type="ECO:0000256" key="12">
    <source>
        <dbReference type="SAM" id="Phobius"/>
    </source>
</evidence>
<dbReference type="Pfam" id="PF07884">
    <property type="entry name" value="VKOR"/>
    <property type="match status" value="1"/>
</dbReference>
<proteinExistence type="inferred from homology"/>
<keyword evidence="5" id="KW-0874">Quinone</keyword>
<evidence type="ECO:0000313" key="14">
    <source>
        <dbReference type="EMBL" id="KAB0793543.1"/>
    </source>
</evidence>
<evidence type="ECO:0000256" key="10">
    <source>
        <dbReference type="ARBA" id="ARBA00023157"/>
    </source>
</evidence>
<dbReference type="PANTHER" id="PTHR14519:SF8">
    <property type="entry name" value="VITAMIN K EPOXIDE REDUCTASE COMPLEX SUBUNIT 1"/>
    <property type="match status" value="1"/>
</dbReference>
<reference evidence="14 15" key="1">
    <citation type="journal article" date="2018" name="Elife">
        <title>Firefly genomes illuminate parallel origins of bioluminescence in beetles.</title>
        <authorList>
            <person name="Fallon T.R."/>
            <person name="Lower S.E."/>
            <person name="Chang C.H."/>
            <person name="Bessho-Uehara M."/>
            <person name="Martin G.J."/>
            <person name="Bewick A.J."/>
            <person name="Behringer M."/>
            <person name="Debat H.J."/>
            <person name="Wong I."/>
            <person name="Day J.C."/>
            <person name="Suvorov A."/>
            <person name="Silva C.J."/>
            <person name="Stanger-Hall K.F."/>
            <person name="Hall D.W."/>
            <person name="Schmitz R.J."/>
            <person name="Nelson D.R."/>
            <person name="Lewis S.M."/>
            <person name="Shigenobu S."/>
            <person name="Bybee S.M."/>
            <person name="Larracuente A.M."/>
            <person name="Oba Y."/>
            <person name="Weng J.K."/>
        </authorList>
    </citation>
    <scope>NUCLEOTIDE SEQUENCE [LARGE SCALE GENOMIC DNA]</scope>
    <source>
        <strain evidence="14">1611_PpyrPB1</strain>
        <tissue evidence="14">Whole body</tissue>
    </source>
</reference>
<feature type="domain" description="Vitamin K epoxide reductase" evidence="13">
    <location>
        <begin position="1"/>
        <end position="149"/>
    </location>
</feature>
<evidence type="ECO:0000256" key="2">
    <source>
        <dbReference type="ARBA" id="ARBA00006214"/>
    </source>
</evidence>
<feature type="transmembrane region" description="Helical" evidence="12">
    <location>
        <begin position="100"/>
        <end position="121"/>
    </location>
</feature>
<keyword evidence="8" id="KW-0560">Oxidoreductase</keyword>
<dbReference type="Gene3D" id="1.20.1440.130">
    <property type="entry name" value="VKOR domain"/>
    <property type="match status" value="1"/>
</dbReference>
<dbReference type="GO" id="GO:0042373">
    <property type="term" value="P:vitamin K metabolic process"/>
    <property type="evidence" value="ECO:0007669"/>
    <property type="project" value="InterPro"/>
</dbReference>
<comment type="subcellular location">
    <subcellularLocation>
        <location evidence="1">Endoplasmic reticulum membrane</location>
        <topology evidence="1">Multi-pass membrane protein</topology>
    </subcellularLocation>
</comment>
<dbReference type="EC" id="1.17.4.4" evidence="3"/>
<evidence type="ECO:0000259" key="13">
    <source>
        <dbReference type="SMART" id="SM00756"/>
    </source>
</evidence>
<evidence type="ECO:0000256" key="1">
    <source>
        <dbReference type="ARBA" id="ARBA00004477"/>
    </source>
</evidence>
<sequence>MSGLNNVLTFVSLCGLGLSFYSYMVELSVEQDENYVASCDFSEHMSCTKAFKSEYGKGFGILGRVVGEDSVFNVPNSLYGILFYSFMATVAFSDSTLTTTIALGATILSNCSSVYFASILIFVLKDLCLVCVTIYVINLINLILIYIKWNRLREEEREKVD</sequence>
<dbReference type="InterPro" id="IPR012932">
    <property type="entry name" value="VKOR"/>
</dbReference>
<evidence type="ECO:0000256" key="9">
    <source>
        <dbReference type="ARBA" id="ARBA00023136"/>
    </source>
</evidence>
<dbReference type="SMART" id="SM00756">
    <property type="entry name" value="VKc"/>
    <property type="match status" value="1"/>
</dbReference>
<keyword evidence="15" id="KW-1185">Reference proteome</keyword>
<evidence type="ECO:0000256" key="5">
    <source>
        <dbReference type="ARBA" id="ARBA00022719"/>
    </source>
</evidence>
<dbReference type="PANTHER" id="PTHR14519">
    <property type="entry name" value="VITAMIN K EPOXIDE REDUCTASE COMPLEX, SUBUNIT 1"/>
    <property type="match status" value="1"/>
</dbReference>
<evidence type="ECO:0000256" key="3">
    <source>
        <dbReference type="ARBA" id="ARBA00012278"/>
    </source>
</evidence>
<accession>A0A5N4A894</accession>
<evidence type="ECO:0000313" key="15">
    <source>
        <dbReference type="Proteomes" id="UP000327044"/>
    </source>
</evidence>
<feature type="transmembrane region" description="Helical" evidence="12">
    <location>
        <begin position="77"/>
        <end position="93"/>
    </location>
</feature>
<organism evidence="14 15">
    <name type="scientific">Photinus pyralis</name>
    <name type="common">Common eastern firefly</name>
    <name type="synonym">Lampyris pyralis</name>
    <dbReference type="NCBI Taxonomy" id="7054"/>
    <lineage>
        <taxon>Eukaryota</taxon>
        <taxon>Metazoa</taxon>
        <taxon>Ecdysozoa</taxon>
        <taxon>Arthropoda</taxon>
        <taxon>Hexapoda</taxon>
        <taxon>Insecta</taxon>
        <taxon>Pterygota</taxon>
        <taxon>Neoptera</taxon>
        <taxon>Endopterygota</taxon>
        <taxon>Coleoptera</taxon>
        <taxon>Polyphaga</taxon>
        <taxon>Elateriformia</taxon>
        <taxon>Elateroidea</taxon>
        <taxon>Lampyridae</taxon>
        <taxon>Lampyrinae</taxon>
        <taxon>Photinus</taxon>
    </lineage>
</organism>
<dbReference type="GO" id="GO:0005789">
    <property type="term" value="C:endoplasmic reticulum membrane"/>
    <property type="evidence" value="ECO:0007669"/>
    <property type="project" value="UniProtKB-SubCell"/>
</dbReference>
<dbReference type="FunCoup" id="A0A5N4A894">
    <property type="interactions" value="182"/>
</dbReference>
<name>A0A5N4A894_PHOPY</name>
<keyword evidence="4 12" id="KW-0812">Transmembrane</keyword>
<dbReference type="InterPro" id="IPR038354">
    <property type="entry name" value="VKOR_sf"/>
</dbReference>
<evidence type="ECO:0000256" key="7">
    <source>
        <dbReference type="ARBA" id="ARBA00022989"/>
    </source>
</evidence>
<dbReference type="InterPro" id="IPR042406">
    <property type="entry name" value="VKORC1/VKORC1L1"/>
</dbReference>
<feature type="transmembrane region" description="Helical" evidence="12">
    <location>
        <begin position="127"/>
        <end position="147"/>
    </location>
</feature>
<dbReference type="AlphaFoldDB" id="A0A5N4A894"/>
<keyword evidence="11" id="KW-0676">Redox-active center</keyword>
<evidence type="ECO:0000256" key="8">
    <source>
        <dbReference type="ARBA" id="ARBA00023002"/>
    </source>
</evidence>